<feature type="compositionally biased region" description="Basic and acidic residues" evidence="1">
    <location>
        <begin position="7"/>
        <end position="37"/>
    </location>
</feature>
<comment type="caution">
    <text evidence="2">The sequence shown here is derived from an EMBL/GenBank/DDBJ whole genome shotgun (WGS) entry which is preliminary data.</text>
</comment>
<evidence type="ECO:0000313" key="3">
    <source>
        <dbReference type="Proteomes" id="UP000466442"/>
    </source>
</evidence>
<feature type="compositionally biased region" description="Basic and acidic residues" evidence="1">
    <location>
        <begin position="127"/>
        <end position="152"/>
    </location>
</feature>
<reference evidence="2" key="1">
    <citation type="journal article" date="2021" name="Mol. Ecol. Resour.">
        <title>Apolygus lucorum genome provides insights into omnivorousness and mesophyll feeding.</title>
        <authorList>
            <person name="Liu Y."/>
            <person name="Liu H."/>
            <person name="Wang H."/>
            <person name="Huang T."/>
            <person name="Liu B."/>
            <person name="Yang B."/>
            <person name="Yin L."/>
            <person name="Li B."/>
            <person name="Zhang Y."/>
            <person name="Zhang S."/>
            <person name="Jiang F."/>
            <person name="Zhang X."/>
            <person name="Ren Y."/>
            <person name="Wang B."/>
            <person name="Wang S."/>
            <person name="Lu Y."/>
            <person name="Wu K."/>
            <person name="Fan W."/>
            <person name="Wang G."/>
        </authorList>
    </citation>
    <scope>NUCLEOTIDE SEQUENCE</scope>
    <source>
        <strain evidence="2">12Hb</strain>
    </source>
</reference>
<feature type="region of interest" description="Disordered" evidence="1">
    <location>
        <begin position="1"/>
        <end position="37"/>
    </location>
</feature>
<sequence length="476" mass="56301">MAPNKNAVEEKRQRKREYDRKRREKMKNDPELRQEQQLKERLKYQKKLQKKQVKLVSDMTDRELRECRKKRRAASKKWYWKEKAKALQKETEAGQTGNSSVTPPQQSSASKIQHILKLAERRKRKRMENMRNEISKLKKDSKKKERIIERLKRRESRAKLAQTSSSSSPRSHVTKIMKNETEKQIARRVLFGESVRQSVEKYYSTLEKKKKPLFRECFLNNARFLRKYRLLSNFNFLSSRLFDQKTKDITNSGFARYKLKKITEQVKRDVKEFFEDDENSIMCPGKKDCITKHKVKKQKRYLTGTLLELHSKFCGNPESYKLSYATFCRLKPFWVVPQKVTARDTCACRICENISLMVSGLHRFDIIRFKKASDVLKTICCDDNSLACLERNCSNCQNLVIPYEPFEEGEVCYDEWTTNNVEITKGNAKKTVKHVIKATVKSSAMKREVHTRKHSTNHFVLFHRTLSTDLLLYGHT</sequence>
<dbReference type="EMBL" id="WIXP02000027">
    <property type="protein sequence ID" value="KAF6197501.1"/>
    <property type="molecule type" value="Genomic_DNA"/>
</dbReference>
<feature type="region of interest" description="Disordered" evidence="1">
    <location>
        <begin position="56"/>
        <end position="75"/>
    </location>
</feature>
<protein>
    <submittedName>
        <fullName evidence="2">Uncharacterized protein</fullName>
    </submittedName>
</protein>
<accession>A0A8S9WMP8</accession>
<evidence type="ECO:0000256" key="1">
    <source>
        <dbReference type="SAM" id="MobiDB-lite"/>
    </source>
</evidence>
<keyword evidence="3" id="KW-1185">Reference proteome</keyword>
<feature type="region of interest" description="Disordered" evidence="1">
    <location>
        <begin position="89"/>
        <end position="174"/>
    </location>
</feature>
<dbReference type="OrthoDB" id="6630634at2759"/>
<organism evidence="2 3">
    <name type="scientific">Apolygus lucorum</name>
    <name type="common">Small green plant bug</name>
    <name type="synonym">Lygocoris lucorum</name>
    <dbReference type="NCBI Taxonomy" id="248454"/>
    <lineage>
        <taxon>Eukaryota</taxon>
        <taxon>Metazoa</taxon>
        <taxon>Ecdysozoa</taxon>
        <taxon>Arthropoda</taxon>
        <taxon>Hexapoda</taxon>
        <taxon>Insecta</taxon>
        <taxon>Pterygota</taxon>
        <taxon>Neoptera</taxon>
        <taxon>Paraneoptera</taxon>
        <taxon>Hemiptera</taxon>
        <taxon>Heteroptera</taxon>
        <taxon>Panheteroptera</taxon>
        <taxon>Cimicomorpha</taxon>
        <taxon>Miridae</taxon>
        <taxon>Mirini</taxon>
        <taxon>Apolygus</taxon>
    </lineage>
</organism>
<proteinExistence type="predicted"/>
<dbReference type="Proteomes" id="UP000466442">
    <property type="component" value="Unassembled WGS sequence"/>
</dbReference>
<feature type="compositionally biased region" description="Polar residues" evidence="1">
    <location>
        <begin position="93"/>
        <end position="111"/>
    </location>
</feature>
<evidence type="ECO:0000313" key="2">
    <source>
        <dbReference type="EMBL" id="KAF6197501.1"/>
    </source>
</evidence>
<gene>
    <name evidence="2" type="ORF">GE061_020139</name>
</gene>
<name>A0A8S9WMP8_APOLU</name>
<dbReference type="AlphaFoldDB" id="A0A8S9WMP8"/>